<name>A0ABV1AU20_9FIRM</name>
<keyword evidence="2" id="KW-1185">Reference proteome</keyword>
<dbReference type="RefSeq" id="WP_349151847.1">
    <property type="nucleotide sequence ID" value="NZ_JBBMEO010000003.1"/>
</dbReference>
<gene>
    <name evidence="1" type="ORF">WMO44_04145</name>
</gene>
<evidence type="ECO:0008006" key="3">
    <source>
        <dbReference type="Google" id="ProtNLM"/>
    </source>
</evidence>
<reference evidence="1 2" key="1">
    <citation type="submission" date="2024-03" db="EMBL/GenBank/DDBJ databases">
        <title>Human intestinal bacterial collection.</title>
        <authorList>
            <person name="Pauvert C."/>
            <person name="Hitch T.C.A."/>
            <person name="Clavel T."/>
        </authorList>
    </citation>
    <scope>NUCLEOTIDE SEQUENCE [LARGE SCALE GENOMIC DNA]</scope>
    <source>
        <strain evidence="1 2">CLA-AA-H175</strain>
    </source>
</reference>
<dbReference type="EMBL" id="JBBMEO010000003">
    <property type="protein sequence ID" value="MEQ2361342.1"/>
    <property type="molecule type" value="Genomic_DNA"/>
</dbReference>
<evidence type="ECO:0000313" key="1">
    <source>
        <dbReference type="EMBL" id="MEQ2361342.1"/>
    </source>
</evidence>
<organism evidence="1 2">
    <name type="scientific">Faecalibacterium tardum</name>
    <dbReference type="NCBI Taxonomy" id="3133156"/>
    <lineage>
        <taxon>Bacteria</taxon>
        <taxon>Bacillati</taxon>
        <taxon>Bacillota</taxon>
        <taxon>Clostridia</taxon>
        <taxon>Eubacteriales</taxon>
        <taxon>Oscillospiraceae</taxon>
        <taxon>Faecalibacterium</taxon>
    </lineage>
</organism>
<proteinExistence type="predicted"/>
<comment type="caution">
    <text evidence="1">The sequence shown here is derived from an EMBL/GenBank/DDBJ whole genome shotgun (WGS) entry which is preliminary data.</text>
</comment>
<accession>A0ABV1AU20</accession>
<sequence>MNWNDHSRLQGQHAFLGASKYHWINYDAARIAESFVNYQAKERGTRLHAYAAESIALGQKLPRSKKTLNSYVNDAIGFCMTPEVVLYYSENCYGTADTIHFANNFLRIHDLKTGLVPAHMEQLFIYDALFCLEYGVKPRDIQIENRIYQNDDIWIVNPTCEDIDPIISKIIEFNKIITELKLGATA</sequence>
<protein>
    <recommendedName>
        <fullName evidence="3">DUF2800 domain-containing protein</fullName>
    </recommendedName>
</protein>
<dbReference type="Proteomes" id="UP001457197">
    <property type="component" value="Unassembled WGS sequence"/>
</dbReference>
<evidence type="ECO:0000313" key="2">
    <source>
        <dbReference type="Proteomes" id="UP001457197"/>
    </source>
</evidence>